<evidence type="ECO:0000256" key="4">
    <source>
        <dbReference type="ARBA" id="ARBA00022729"/>
    </source>
</evidence>
<keyword evidence="4 5" id="KW-0732">Signal</keyword>
<accession>A0A068FBQ3</accession>
<dbReference type="PANTHER" id="PTHR11857:SF43">
    <property type="entry name" value="GEO07291P1-RELATED"/>
    <property type="match status" value="1"/>
</dbReference>
<evidence type="ECO:0000256" key="3">
    <source>
        <dbReference type="ARBA" id="ARBA00022525"/>
    </source>
</evidence>
<dbReference type="CDD" id="cd23992">
    <property type="entry name" value="PBP_GOBP"/>
    <property type="match status" value="1"/>
</dbReference>
<dbReference type="InterPro" id="IPR006170">
    <property type="entry name" value="PBP/GOBP"/>
</dbReference>
<comment type="similarity">
    <text evidence="2">Belongs to the PBP/GOBP family.</text>
</comment>
<dbReference type="InterPro" id="IPR036728">
    <property type="entry name" value="PBP_GOBP_sf"/>
</dbReference>
<dbReference type="SUPFAM" id="SSF47565">
    <property type="entry name" value="Insect pheromone/odorant-binding proteins"/>
    <property type="match status" value="1"/>
</dbReference>
<evidence type="ECO:0000256" key="1">
    <source>
        <dbReference type="ARBA" id="ARBA00004613"/>
    </source>
</evidence>
<reference evidence="6" key="1">
    <citation type="journal article" date="2015" name="BMC Genomics">
        <title>Chemosensory genes identified in the antennal transcriptome of the blowfly Calliphora stygia.</title>
        <authorList>
            <person name="Leitch O.J."/>
            <person name="Papanicolaou A."/>
            <person name="Lennard C."/>
            <person name="Kirkbride K.P."/>
            <person name="Anderson A."/>
        </authorList>
    </citation>
    <scope>NUCLEOTIDE SEQUENCE</scope>
</reference>
<comment type="subcellular location">
    <subcellularLocation>
        <location evidence="1">Secreted</location>
    </subcellularLocation>
</comment>
<dbReference type="Pfam" id="PF01395">
    <property type="entry name" value="PBP_GOBP"/>
    <property type="match status" value="1"/>
</dbReference>
<gene>
    <name evidence="6" type="primary">OBP8</name>
</gene>
<feature type="signal peptide" evidence="5">
    <location>
        <begin position="1"/>
        <end position="19"/>
    </location>
</feature>
<name>A0A068FBQ3_CALSG</name>
<dbReference type="AlphaFoldDB" id="A0A068FBQ3"/>
<evidence type="ECO:0000313" key="6">
    <source>
        <dbReference type="EMBL" id="AID61301.1"/>
    </source>
</evidence>
<dbReference type="GO" id="GO:0005549">
    <property type="term" value="F:odorant binding"/>
    <property type="evidence" value="ECO:0007669"/>
    <property type="project" value="InterPro"/>
</dbReference>
<evidence type="ECO:0000256" key="2">
    <source>
        <dbReference type="ARBA" id="ARBA00008098"/>
    </source>
</evidence>
<organism evidence="6">
    <name type="scientific">Calliphora stygia</name>
    <name type="common">Common brown blowfly</name>
    <dbReference type="NCBI Taxonomy" id="145453"/>
    <lineage>
        <taxon>Eukaryota</taxon>
        <taxon>Metazoa</taxon>
        <taxon>Ecdysozoa</taxon>
        <taxon>Arthropoda</taxon>
        <taxon>Hexapoda</taxon>
        <taxon>Insecta</taxon>
        <taxon>Pterygota</taxon>
        <taxon>Neoptera</taxon>
        <taxon>Endopterygota</taxon>
        <taxon>Diptera</taxon>
        <taxon>Brachycera</taxon>
        <taxon>Muscomorpha</taxon>
        <taxon>Oestroidea</taxon>
        <taxon>Calliphoridae</taxon>
        <taxon>Calliphorinae</taxon>
        <taxon>Calliphora</taxon>
    </lineage>
</organism>
<protein>
    <submittedName>
        <fullName evidence="6">Odorant binding protein</fullName>
    </submittedName>
</protein>
<dbReference type="Gene3D" id="1.10.238.20">
    <property type="entry name" value="Pheromone/general odorant binding protein domain"/>
    <property type="match status" value="1"/>
</dbReference>
<evidence type="ECO:0000256" key="5">
    <source>
        <dbReference type="SAM" id="SignalP"/>
    </source>
</evidence>
<proteinExistence type="evidence at transcript level"/>
<dbReference type="GO" id="GO:0007608">
    <property type="term" value="P:sensory perception of smell"/>
    <property type="evidence" value="ECO:0007669"/>
    <property type="project" value="TreeGrafter"/>
</dbReference>
<feature type="chain" id="PRO_5001651878" evidence="5">
    <location>
        <begin position="20"/>
        <end position="134"/>
    </location>
</feature>
<dbReference type="EMBL" id="KJ702147">
    <property type="protein sequence ID" value="AID61301.1"/>
    <property type="molecule type" value="mRNA"/>
</dbReference>
<sequence>MKLFILCMALVLAAVEVKSDKKEELRNVEKVCREENNITEEELQSAVKSGFKEEPREALKCYMKCILEKLGQWKNGAFEENVAKKFLQDIPALKDHQDIIEKTLNECKIQKGVNECDTAYLISKCFMERNPRVM</sequence>
<keyword evidence="3" id="KW-0964">Secreted</keyword>
<dbReference type="SMART" id="SM00708">
    <property type="entry name" value="PhBP"/>
    <property type="match status" value="1"/>
</dbReference>
<dbReference type="GO" id="GO:0005615">
    <property type="term" value="C:extracellular space"/>
    <property type="evidence" value="ECO:0007669"/>
    <property type="project" value="TreeGrafter"/>
</dbReference>
<dbReference type="PANTHER" id="PTHR11857">
    <property type="entry name" value="ODORANT BINDING PROTEIN-RELATED"/>
    <property type="match status" value="1"/>
</dbReference>